<dbReference type="GO" id="GO:0016020">
    <property type="term" value="C:membrane"/>
    <property type="evidence" value="ECO:0007669"/>
    <property type="project" value="InterPro"/>
</dbReference>
<gene>
    <name evidence="2" type="primary">acrB_1</name>
    <name evidence="2" type="ORF">NCTC9185_00484</name>
</gene>
<evidence type="ECO:0000256" key="1">
    <source>
        <dbReference type="SAM" id="Phobius"/>
    </source>
</evidence>
<protein>
    <submittedName>
        <fullName evidence="2">Acriflavine resistance protein B</fullName>
    </submittedName>
</protein>
<dbReference type="Gene3D" id="1.20.1640.10">
    <property type="entry name" value="Multidrug efflux transporter AcrB transmembrane domain"/>
    <property type="match status" value="1"/>
</dbReference>
<keyword evidence="1" id="KW-0812">Transmembrane</keyword>
<organism evidence="2 3">
    <name type="scientific">Raoultella terrigena</name>
    <name type="common">Klebsiella terrigena</name>
    <dbReference type="NCBI Taxonomy" id="577"/>
    <lineage>
        <taxon>Bacteria</taxon>
        <taxon>Pseudomonadati</taxon>
        <taxon>Pseudomonadota</taxon>
        <taxon>Gammaproteobacteria</taxon>
        <taxon>Enterobacterales</taxon>
        <taxon>Enterobacteriaceae</taxon>
        <taxon>Klebsiella/Raoultella group</taxon>
        <taxon>Raoultella</taxon>
    </lineage>
</organism>
<name>A0A4U9CV93_RAOTE</name>
<dbReference type="EMBL" id="CABDVU010000001">
    <property type="protein sequence ID" value="VTN08606.1"/>
    <property type="molecule type" value="Genomic_DNA"/>
</dbReference>
<keyword evidence="1" id="KW-0472">Membrane</keyword>
<evidence type="ECO:0000313" key="3">
    <source>
        <dbReference type="Proteomes" id="UP000339249"/>
    </source>
</evidence>
<keyword evidence="1" id="KW-1133">Transmembrane helix</keyword>
<dbReference type="GO" id="GO:0022857">
    <property type="term" value="F:transmembrane transporter activity"/>
    <property type="evidence" value="ECO:0007669"/>
    <property type="project" value="InterPro"/>
</dbReference>
<dbReference type="Proteomes" id="UP000339249">
    <property type="component" value="Unassembled WGS sequence"/>
</dbReference>
<dbReference type="InterPro" id="IPR001036">
    <property type="entry name" value="Acrflvin-R"/>
</dbReference>
<dbReference type="SUPFAM" id="SSF82866">
    <property type="entry name" value="Multidrug efflux transporter AcrB transmembrane domain"/>
    <property type="match status" value="1"/>
</dbReference>
<feature type="transmembrane region" description="Helical" evidence="1">
    <location>
        <begin position="6"/>
        <end position="29"/>
    </location>
</feature>
<sequence length="75" mass="8241">MTNDVFFKVGLITLIGLSAKNAILIIEFARQLMSQGMGLLEATLIGVEAAFTPDPHDIAGFYIRRRTLDACQRGE</sequence>
<accession>A0A4U9CV93</accession>
<proteinExistence type="predicted"/>
<dbReference type="AlphaFoldDB" id="A0A4U9CV93"/>
<evidence type="ECO:0000313" key="2">
    <source>
        <dbReference type="EMBL" id="VTN08606.1"/>
    </source>
</evidence>
<reference evidence="2 3" key="1">
    <citation type="submission" date="2019-04" db="EMBL/GenBank/DDBJ databases">
        <authorList>
            <consortium name="Pathogen Informatics"/>
        </authorList>
    </citation>
    <scope>NUCLEOTIDE SEQUENCE [LARGE SCALE GENOMIC DNA]</scope>
    <source>
        <strain evidence="2 3">NCTC9185</strain>
    </source>
</reference>
<dbReference type="Pfam" id="PF00873">
    <property type="entry name" value="ACR_tran"/>
    <property type="match status" value="1"/>
</dbReference>